<dbReference type="PANTHER" id="PTHR43853">
    <property type="entry name" value="3-KETOACYL-COA THIOLASE, PEROXISOMAL"/>
    <property type="match status" value="1"/>
</dbReference>
<dbReference type="InterPro" id="IPR016039">
    <property type="entry name" value="Thiolase-like"/>
</dbReference>
<comment type="caution">
    <text evidence="4">The sequence shown here is derived from an EMBL/GenBank/DDBJ whole genome shotgun (WGS) entry which is preliminary data.</text>
</comment>
<evidence type="ECO:0000313" key="4">
    <source>
        <dbReference type="EMBL" id="GAA3366368.1"/>
    </source>
</evidence>
<evidence type="ECO:0000256" key="1">
    <source>
        <dbReference type="ARBA" id="ARBA00022832"/>
    </source>
</evidence>
<dbReference type="InterPro" id="IPR020616">
    <property type="entry name" value="Thiolase_N"/>
</dbReference>
<evidence type="ECO:0000259" key="3">
    <source>
        <dbReference type="Pfam" id="PF00108"/>
    </source>
</evidence>
<keyword evidence="2" id="KW-0443">Lipid metabolism</keyword>
<dbReference type="EMBL" id="BAAAYK010000039">
    <property type="protein sequence ID" value="GAA3366368.1"/>
    <property type="molecule type" value="Genomic_DNA"/>
</dbReference>
<keyword evidence="5" id="KW-1185">Reference proteome</keyword>
<dbReference type="Proteomes" id="UP001500483">
    <property type="component" value="Unassembled WGS sequence"/>
</dbReference>
<sequence length="103" mass="10117">MPGTELTADEGVRADSSVAKLAKLKPAFREGGTSPRATPPRLNDGAAALLIGSEAVAADLGVTPLARIAGRGVAGVDPDVFGIGPVAAAERPRCAARASAGAT</sequence>
<organism evidence="4 5">
    <name type="scientific">Saccharopolyspora gregorii</name>
    <dbReference type="NCBI Taxonomy" id="33914"/>
    <lineage>
        <taxon>Bacteria</taxon>
        <taxon>Bacillati</taxon>
        <taxon>Actinomycetota</taxon>
        <taxon>Actinomycetes</taxon>
        <taxon>Pseudonocardiales</taxon>
        <taxon>Pseudonocardiaceae</taxon>
        <taxon>Saccharopolyspora</taxon>
    </lineage>
</organism>
<reference evidence="5" key="1">
    <citation type="journal article" date="2019" name="Int. J. Syst. Evol. Microbiol.">
        <title>The Global Catalogue of Microorganisms (GCM) 10K type strain sequencing project: providing services to taxonomists for standard genome sequencing and annotation.</title>
        <authorList>
            <consortium name="The Broad Institute Genomics Platform"/>
            <consortium name="The Broad Institute Genome Sequencing Center for Infectious Disease"/>
            <person name="Wu L."/>
            <person name="Ma J."/>
        </authorList>
    </citation>
    <scope>NUCLEOTIDE SEQUENCE [LARGE SCALE GENOMIC DNA]</scope>
    <source>
        <strain evidence="5">JCM 9687</strain>
    </source>
</reference>
<name>A0ABP6S323_9PSEU</name>
<dbReference type="InterPro" id="IPR050215">
    <property type="entry name" value="Thiolase-like_sf_Thiolase"/>
</dbReference>
<dbReference type="Gene3D" id="3.40.47.10">
    <property type="match status" value="2"/>
</dbReference>
<evidence type="ECO:0000313" key="5">
    <source>
        <dbReference type="Proteomes" id="UP001500483"/>
    </source>
</evidence>
<dbReference type="PANTHER" id="PTHR43853:SF8">
    <property type="entry name" value="3-KETOACYL-COA THIOLASE, PEROXISOMAL"/>
    <property type="match status" value="1"/>
</dbReference>
<evidence type="ECO:0000256" key="2">
    <source>
        <dbReference type="ARBA" id="ARBA00023098"/>
    </source>
</evidence>
<dbReference type="SUPFAM" id="SSF53901">
    <property type="entry name" value="Thiolase-like"/>
    <property type="match status" value="1"/>
</dbReference>
<keyword evidence="1" id="KW-0276">Fatty acid metabolism</keyword>
<feature type="domain" description="Thiolase N-terminal" evidence="3">
    <location>
        <begin position="6"/>
        <end position="54"/>
    </location>
</feature>
<dbReference type="RefSeq" id="WP_425565805.1">
    <property type="nucleotide sequence ID" value="NZ_BAAAYK010000039.1"/>
</dbReference>
<protein>
    <recommendedName>
        <fullName evidence="3">Thiolase N-terminal domain-containing protein</fullName>
    </recommendedName>
</protein>
<gene>
    <name evidence="4" type="ORF">GCM10020366_69750</name>
</gene>
<accession>A0ABP6S323</accession>
<dbReference type="Pfam" id="PF00108">
    <property type="entry name" value="Thiolase_N"/>
    <property type="match status" value="1"/>
</dbReference>
<proteinExistence type="predicted"/>